<dbReference type="EMBL" id="JACBYQ010000002">
    <property type="protein sequence ID" value="NYE95417.1"/>
    <property type="molecule type" value="Genomic_DNA"/>
</dbReference>
<gene>
    <name evidence="3" type="ORF">FHU41_001667</name>
</gene>
<dbReference type="RefSeq" id="WP_179389202.1">
    <property type="nucleotide sequence ID" value="NZ_JACBYQ010000002.1"/>
</dbReference>
<keyword evidence="1" id="KW-1133">Transmembrane helix</keyword>
<feature type="transmembrane region" description="Helical" evidence="1">
    <location>
        <begin position="199"/>
        <end position="219"/>
    </location>
</feature>
<keyword evidence="1" id="KW-0472">Membrane</keyword>
<evidence type="ECO:0000313" key="4">
    <source>
        <dbReference type="Proteomes" id="UP000521748"/>
    </source>
</evidence>
<dbReference type="GO" id="GO:0016747">
    <property type="term" value="F:acyltransferase activity, transferring groups other than amino-acyl groups"/>
    <property type="evidence" value="ECO:0007669"/>
    <property type="project" value="InterPro"/>
</dbReference>
<evidence type="ECO:0000259" key="2">
    <source>
        <dbReference type="Pfam" id="PF01757"/>
    </source>
</evidence>
<keyword evidence="4" id="KW-1185">Reference proteome</keyword>
<feature type="transmembrane region" description="Helical" evidence="1">
    <location>
        <begin position="110"/>
        <end position="129"/>
    </location>
</feature>
<keyword evidence="1" id="KW-0812">Transmembrane</keyword>
<dbReference type="Pfam" id="PF01757">
    <property type="entry name" value="Acyl_transf_3"/>
    <property type="match status" value="1"/>
</dbReference>
<feature type="transmembrane region" description="Helical" evidence="1">
    <location>
        <begin position="336"/>
        <end position="356"/>
    </location>
</feature>
<feature type="domain" description="Acyltransferase 3" evidence="2">
    <location>
        <begin position="24"/>
        <end position="355"/>
    </location>
</feature>
<feature type="transmembrane region" description="Helical" evidence="1">
    <location>
        <begin position="303"/>
        <end position="324"/>
    </location>
</feature>
<feature type="transmembrane region" description="Helical" evidence="1">
    <location>
        <begin position="228"/>
        <end position="250"/>
    </location>
</feature>
<comment type="caution">
    <text evidence="3">The sequence shown here is derived from an EMBL/GenBank/DDBJ whole genome shotgun (WGS) entry which is preliminary data.</text>
</comment>
<feature type="transmembrane region" description="Helical" evidence="1">
    <location>
        <begin position="174"/>
        <end position="193"/>
    </location>
</feature>
<dbReference type="InterPro" id="IPR002656">
    <property type="entry name" value="Acyl_transf_3_dom"/>
</dbReference>
<organism evidence="3 4">
    <name type="scientific">Psychromicrobium silvestre</name>
    <dbReference type="NCBI Taxonomy" id="1645614"/>
    <lineage>
        <taxon>Bacteria</taxon>
        <taxon>Bacillati</taxon>
        <taxon>Actinomycetota</taxon>
        <taxon>Actinomycetes</taxon>
        <taxon>Micrococcales</taxon>
        <taxon>Micrococcaceae</taxon>
        <taxon>Psychromicrobium</taxon>
    </lineage>
</organism>
<sequence>MSTAKIQPLPQYSTSQQKKRDDVVDLARAACLLVVVLFHGLMMGVQQGALGWQVTNAFEGQGFFAVLSLFLQVMPLFFILGGFSSYGAWQRRRAAGISAASFVRERLLRLARPSFIVFGVVGASLALLALLGVPLDLLSQIGFRISQPMWFLAVYLGCSAVVPLMAAAHRRAKWPTVFALLIAVLAVDLARSASGIEAIGYLNLIFVWALMQQLGFFVAEGIRLGKAVLLTSFGLSLGALLLGAVLGFWPLDMLQNLNPPRFPLLLLGVAQLALMELLRPRLQAAVERPSVRRVSDFANAKSLTIYLWHASVMAALIGGMLILGMPMPEPLSPAWWASRVIWLLALLVALIPAVAYLSRFEKLPGNLNAAQPPRHAATATALAVTAVVLVLALGASPVAWMLASVALTTAVGLVSANSRTAGLRPRSFSKETWWPASRRAILS</sequence>
<protein>
    <submittedName>
        <fullName evidence="3">Peptidoglycan/LPS O-acetylase OafA/YrhL</fullName>
    </submittedName>
</protein>
<evidence type="ECO:0000256" key="1">
    <source>
        <dbReference type="SAM" id="Phobius"/>
    </source>
</evidence>
<feature type="transmembrane region" description="Helical" evidence="1">
    <location>
        <begin position="63"/>
        <end position="89"/>
    </location>
</feature>
<dbReference type="Proteomes" id="UP000521748">
    <property type="component" value="Unassembled WGS sequence"/>
</dbReference>
<feature type="transmembrane region" description="Helical" evidence="1">
    <location>
        <begin position="262"/>
        <end position="282"/>
    </location>
</feature>
<feature type="transmembrane region" description="Helical" evidence="1">
    <location>
        <begin position="376"/>
        <end position="393"/>
    </location>
</feature>
<dbReference type="AlphaFoldDB" id="A0A7Y9LTQ1"/>
<feature type="transmembrane region" description="Helical" evidence="1">
    <location>
        <begin position="149"/>
        <end position="167"/>
    </location>
</feature>
<name>A0A7Y9LTQ1_9MICC</name>
<reference evidence="3 4" key="1">
    <citation type="submission" date="2020-07" db="EMBL/GenBank/DDBJ databases">
        <title>Sequencing the genomes of 1000 actinobacteria strains.</title>
        <authorList>
            <person name="Klenk H.-P."/>
        </authorList>
    </citation>
    <scope>NUCLEOTIDE SEQUENCE [LARGE SCALE GENOMIC DNA]</scope>
    <source>
        <strain evidence="3 4">DSM 102047</strain>
    </source>
</reference>
<evidence type="ECO:0000313" key="3">
    <source>
        <dbReference type="EMBL" id="NYE95417.1"/>
    </source>
</evidence>
<proteinExistence type="predicted"/>
<accession>A0A7Y9LTQ1</accession>
<feature type="transmembrane region" description="Helical" evidence="1">
    <location>
        <begin position="26"/>
        <end position="43"/>
    </location>
</feature>